<dbReference type="Proteomes" id="UP000033519">
    <property type="component" value="Unassembled WGS sequence"/>
</dbReference>
<dbReference type="RefSeq" id="WP_046172155.1">
    <property type="nucleotide sequence ID" value="NZ_FOMB01000010.1"/>
</dbReference>
<dbReference type="InterPro" id="IPR035959">
    <property type="entry name" value="RutC-like_sf"/>
</dbReference>
<comment type="similarity">
    <text evidence="1">Belongs to the RutC family.</text>
</comment>
<evidence type="ECO:0000256" key="1">
    <source>
        <dbReference type="ARBA" id="ARBA00010552"/>
    </source>
</evidence>
<dbReference type="SUPFAM" id="SSF55298">
    <property type="entry name" value="YjgF-like"/>
    <property type="match status" value="1"/>
</dbReference>
<dbReference type="Gene3D" id="3.30.1330.40">
    <property type="entry name" value="RutC-like"/>
    <property type="match status" value="1"/>
</dbReference>
<proteinExistence type="inferred from homology"/>
<dbReference type="PANTHER" id="PTHR11803:SF58">
    <property type="entry name" value="PROTEIN HMF1-RELATED"/>
    <property type="match status" value="1"/>
</dbReference>
<evidence type="ECO:0000313" key="2">
    <source>
        <dbReference type="EMBL" id="KKC31963.1"/>
    </source>
</evidence>
<comment type="caution">
    <text evidence="2">The sequence shown here is derived from an EMBL/GenBank/DDBJ whole genome shotgun (WGS) entry which is preliminary data.</text>
</comment>
<sequence length="129" mass="13636">MAIPLNPSHIHPPFAHYSHGVLVPAGQRLVFCSGQLGIAADKIVPPDCAEQARICFDNIAAILAEAGMGLGNIVRINAYVTGREHLAAYMAIRNALFAEPYPASTLMLVSGFARPEFVVEIEAIAAGPA</sequence>
<reference evidence="2 3" key="1">
    <citation type="submission" date="2015-03" db="EMBL/GenBank/DDBJ databases">
        <authorList>
            <person name="Lepp D."/>
            <person name="Hassan Y.I."/>
            <person name="Li X.-Z."/>
            <person name="Zhou T."/>
        </authorList>
    </citation>
    <scope>NUCLEOTIDE SEQUENCE [LARGE SCALE GENOMIC DNA]</scope>
    <source>
        <strain evidence="2 3">Cr7-05</strain>
    </source>
</reference>
<protein>
    <submittedName>
        <fullName evidence="2">Endoribonuclease L-PSP</fullName>
    </submittedName>
</protein>
<keyword evidence="3" id="KW-1185">Reference proteome</keyword>
<evidence type="ECO:0000313" key="3">
    <source>
        <dbReference type="Proteomes" id="UP000033519"/>
    </source>
</evidence>
<dbReference type="InterPro" id="IPR006175">
    <property type="entry name" value="YjgF/YER057c/UK114"/>
</dbReference>
<organism evidence="2 3">
    <name type="scientific">Devosia psychrophila</name>
    <dbReference type="NCBI Taxonomy" id="728005"/>
    <lineage>
        <taxon>Bacteria</taxon>
        <taxon>Pseudomonadati</taxon>
        <taxon>Pseudomonadota</taxon>
        <taxon>Alphaproteobacteria</taxon>
        <taxon>Hyphomicrobiales</taxon>
        <taxon>Devosiaceae</taxon>
        <taxon>Devosia</taxon>
    </lineage>
</organism>
<name>A0ABR5DVB7_9HYPH</name>
<accession>A0ABR5DVB7</accession>
<gene>
    <name evidence="2" type="ORF">WH91_16485</name>
</gene>
<dbReference type="EMBL" id="LAPV01000147">
    <property type="protein sequence ID" value="KKC31963.1"/>
    <property type="molecule type" value="Genomic_DNA"/>
</dbReference>
<dbReference type="PANTHER" id="PTHR11803">
    <property type="entry name" value="2-IMINOBUTANOATE/2-IMINOPROPANOATE DEAMINASE RIDA"/>
    <property type="match status" value="1"/>
</dbReference>
<dbReference type="Pfam" id="PF01042">
    <property type="entry name" value="Ribonuc_L-PSP"/>
    <property type="match status" value="1"/>
</dbReference>